<dbReference type="AlphaFoldDB" id="A0A4T0FDN4"/>
<evidence type="ECO:0000313" key="3">
    <source>
        <dbReference type="Proteomes" id="UP000310189"/>
    </source>
</evidence>
<reference evidence="2 3" key="1">
    <citation type="submission" date="2019-03" db="EMBL/GenBank/DDBJ databases">
        <title>Sequencing 23 genomes of Wallemia ichthyophaga.</title>
        <authorList>
            <person name="Gostincar C."/>
        </authorList>
    </citation>
    <scope>NUCLEOTIDE SEQUENCE [LARGE SCALE GENOMIC DNA]</scope>
    <source>
        <strain evidence="2 3">EXF-5753</strain>
    </source>
</reference>
<accession>A0A4T0FDN4</accession>
<dbReference type="PROSITE" id="PS50191">
    <property type="entry name" value="CRAL_TRIO"/>
    <property type="match status" value="1"/>
</dbReference>
<dbReference type="Proteomes" id="UP000310189">
    <property type="component" value="Unassembled WGS sequence"/>
</dbReference>
<dbReference type="PANTHER" id="PTHR46590:SF4">
    <property type="entry name" value="CRAL-TRIO DOMAIN-CONTAINING PROTEIN"/>
    <property type="match status" value="1"/>
</dbReference>
<proteinExistence type="predicted"/>
<dbReference type="CDD" id="cd00170">
    <property type="entry name" value="SEC14"/>
    <property type="match status" value="1"/>
</dbReference>
<evidence type="ECO:0000259" key="1">
    <source>
        <dbReference type="PROSITE" id="PS50191"/>
    </source>
</evidence>
<dbReference type="Gene3D" id="3.40.525.10">
    <property type="entry name" value="CRAL-TRIO lipid binding domain"/>
    <property type="match status" value="1"/>
</dbReference>
<comment type="caution">
    <text evidence="2">The sequence shown here is derived from an EMBL/GenBank/DDBJ whole genome shotgun (WGS) entry which is preliminary data.</text>
</comment>
<organism evidence="2 3">
    <name type="scientific">Wallemia hederae</name>
    <dbReference type="NCBI Taxonomy" id="1540922"/>
    <lineage>
        <taxon>Eukaryota</taxon>
        <taxon>Fungi</taxon>
        <taxon>Dikarya</taxon>
        <taxon>Basidiomycota</taxon>
        <taxon>Wallemiomycotina</taxon>
        <taxon>Wallemiomycetes</taxon>
        <taxon>Wallemiales</taxon>
        <taxon>Wallemiaceae</taxon>
        <taxon>Wallemia</taxon>
    </lineage>
</organism>
<dbReference type="SUPFAM" id="SSF52087">
    <property type="entry name" value="CRAL/TRIO domain"/>
    <property type="match status" value="1"/>
</dbReference>
<dbReference type="InterPro" id="IPR036865">
    <property type="entry name" value="CRAL-TRIO_dom_sf"/>
</dbReference>
<keyword evidence="3" id="KW-1185">Reference proteome</keyword>
<evidence type="ECO:0000313" key="2">
    <source>
        <dbReference type="EMBL" id="TIA85969.1"/>
    </source>
</evidence>
<dbReference type="InterPro" id="IPR052432">
    <property type="entry name" value="PITP/CRAL-TRIO"/>
</dbReference>
<dbReference type="Pfam" id="PF00650">
    <property type="entry name" value="CRAL_TRIO"/>
    <property type="match status" value="1"/>
</dbReference>
<feature type="domain" description="CRAL-TRIO" evidence="1">
    <location>
        <begin position="105"/>
        <end position="290"/>
    </location>
</feature>
<protein>
    <recommendedName>
        <fullName evidence="1">CRAL-TRIO domain-containing protein</fullName>
    </recommendedName>
</protein>
<dbReference type="PANTHER" id="PTHR46590">
    <property type="entry name" value="PHOSPHATIDYLINOSITOL TRANSFER PROTEIN CSR1-RELATED"/>
    <property type="match status" value="1"/>
</dbReference>
<name>A0A4T0FDN4_9BASI</name>
<sequence length="496" mass="54342">MSTQAPEYKAHEQAVIDLQTALLDRGAGEIEGEVAEVDRDVEEVRARSAAFLRDRGSVFRFLKKAHYNSEKAYEKIKRHVGVRLQSNLDHLEVPPLLCVDEELEADSSHPPHPPVAYFLKHNHHSRLVLVIALSQIAPRHTPINGANDAKDANDDDDDAFDEIKESILYIWEVGRRLMQQASEERGWEHCLDFLTIVDAHNASMKNMHYDIVKFFSDIISIHFPNTSKQILIVNSRMWTNALWRMAMPLLPKKIVDRISFAGAAKLAEVLDLDTLPKPNADLGGQGEYKRVSDYAITRVPDTHAAAITRNSSRNTVWYTPRQTPASSYTNVPKLASKIPSFQLAIRRGGGEGSGGRRQSDTIDTQDIANYREQISAWHKDKIGEGIAGVAGLSTYDAAATATTASSGVGTPIATLDRYSCLNPRYGVCLDASEERYILTALAVQDHLQDEQTEWGAHHAVAAAHAGPGGDTAAFGVQATQQAAQGGADGGGRAVAP</sequence>
<dbReference type="EMBL" id="SPNW01000092">
    <property type="protein sequence ID" value="TIA85969.1"/>
    <property type="molecule type" value="Genomic_DNA"/>
</dbReference>
<dbReference type="OrthoDB" id="5211809at2759"/>
<gene>
    <name evidence="2" type="ORF">E3P99_03825</name>
</gene>
<dbReference type="InterPro" id="IPR001251">
    <property type="entry name" value="CRAL-TRIO_dom"/>
</dbReference>